<evidence type="ECO:0000313" key="5">
    <source>
        <dbReference type="EMBL" id="RLE13058.1"/>
    </source>
</evidence>
<dbReference type="SUPFAM" id="SSF47413">
    <property type="entry name" value="lambda repressor-like DNA-binding domains"/>
    <property type="match status" value="1"/>
</dbReference>
<keyword evidence="3" id="KW-0804">Transcription</keyword>
<dbReference type="EMBL" id="QMQB01000113">
    <property type="protein sequence ID" value="RLE13058.1"/>
    <property type="molecule type" value="Genomic_DNA"/>
</dbReference>
<evidence type="ECO:0000256" key="1">
    <source>
        <dbReference type="ARBA" id="ARBA00023015"/>
    </source>
</evidence>
<organism evidence="5 6">
    <name type="scientific">Aerophobetes bacterium</name>
    <dbReference type="NCBI Taxonomy" id="2030807"/>
    <lineage>
        <taxon>Bacteria</taxon>
        <taxon>Candidatus Aerophobota</taxon>
    </lineage>
</organism>
<gene>
    <name evidence="5" type="ORF">DRI96_03590</name>
</gene>
<dbReference type="Gene3D" id="3.40.50.2300">
    <property type="match status" value="1"/>
</dbReference>
<dbReference type="PANTHER" id="PTHR30146">
    <property type="entry name" value="LACI-RELATED TRANSCRIPTIONAL REPRESSOR"/>
    <property type="match status" value="1"/>
</dbReference>
<dbReference type="SMART" id="SM00354">
    <property type="entry name" value="HTH_LACI"/>
    <property type="match status" value="1"/>
</dbReference>
<reference evidence="5 6" key="1">
    <citation type="submission" date="2018-06" db="EMBL/GenBank/DDBJ databases">
        <title>Extensive metabolic versatility and redundancy in microbially diverse, dynamic hydrothermal sediments.</title>
        <authorList>
            <person name="Dombrowski N."/>
            <person name="Teske A."/>
            <person name="Baker B.J."/>
        </authorList>
    </citation>
    <scope>NUCLEOTIDE SEQUENCE [LARGE SCALE GENOMIC DNA]</scope>
    <source>
        <strain evidence="5">B19_G9</strain>
    </source>
</reference>
<feature type="domain" description="HTH lacI-type" evidence="4">
    <location>
        <begin position="6"/>
        <end position="60"/>
    </location>
</feature>
<dbReference type="Gene3D" id="1.10.260.40">
    <property type="entry name" value="lambda repressor-like DNA-binding domains"/>
    <property type="match status" value="1"/>
</dbReference>
<evidence type="ECO:0000313" key="6">
    <source>
        <dbReference type="Proteomes" id="UP000267654"/>
    </source>
</evidence>
<dbReference type="Pfam" id="PF00356">
    <property type="entry name" value="LacI"/>
    <property type="match status" value="1"/>
</dbReference>
<comment type="caution">
    <text evidence="5">The sequence shown here is derived from an EMBL/GenBank/DDBJ whole genome shotgun (WGS) entry which is preliminary data.</text>
</comment>
<evidence type="ECO:0000259" key="4">
    <source>
        <dbReference type="PROSITE" id="PS50932"/>
    </source>
</evidence>
<dbReference type="InterPro" id="IPR010982">
    <property type="entry name" value="Lambda_DNA-bd_dom_sf"/>
</dbReference>
<accession>A0A662DDW1</accession>
<dbReference type="AlphaFoldDB" id="A0A662DDW1"/>
<sequence length="127" mass="14065">MRKQNITLKDVAKAAKVSISTASKAINNKTVVARNTRKRVLNIAKKLGYRASFVPKSLRSRNSKAVGLILPNIVNPFFCDLANAVEDIALKEGYVVILGSTKDNIKRESLYFDIFAERWIDGIILAG</sequence>
<keyword evidence="1" id="KW-0805">Transcription regulation</keyword>
<dbReference type="PROSITE" id="PS50932">
    <property type="entry name" value="HTH_LACI_2"/>
    <property type="match status" value="1"/>
</dbReference>
<protein>
    <submittedName>
        <fullName evidence="5">LacI family transcriptional regulator</fullName>
    </submittedName>
</protein>
<dbReference type="CDD" id="cd01392">
    <property type="entry name" value="HTH_LacI"/>
    <property type="match status" value="1"/>
</dbReference>
<dbReference type="GO" id="GO:0000976">
    <property type="term" value="F:transcription cis-regulatory region binding"/>
    <property type="evidence" value="ECO:0007669"/>
    <property type="project" value="TreeGrafter"/>
</dbReference>
<dbReference type="InterPro" id="IPR000843">
    <property type="entry name" value="HTH_LacI"/>
</dbReference>
<dbReference type="InterPro" id="IPR028082">
    <property type="entry name" value="Peripla_BP_I"/>
</dbReference>
<dbReference type="PROSITE" id="PS00356">
    <property type="entry name" value="HTH_LACI_1"/>
    <property type="match status" value="1"/>
</dbReference>
<dbReference type="Proteomes" id="UP000267654">
    <property type="component" value="Unassembled WGS sequence"/>
</dbReference>
<dbReference type="InterPro" id="IPR001761">
    <property type="entry name" value="Peripla_BP/Lac1_sug-bd_dom"/>
</dbReference>
<feature type="non-terminal residue" evidence="5">
    <location>
        <position position="127"/>
    </location>
</feature>
<name>A0A662DDW1_UNCAE</name>
<evidence type="ECO:0000256" key="2">
    <source>
        <dbReference type="ARBA" id="ARBA00023125"/>
    </source>
</evidence>
<dbReference type="PANTHER" id="PTHR30146:SF109">
    <property type="entry name" value="HTH-TYPE TRANSCRIPTIONAL REGULATOR GALS"/>
    <property type="match status" value="1"/>
</dbReference>
<keyword evidence="2" id="KW-0238">DNA-binding</keyword>
<dbReference type="GO" id="GO:0003700">
    <property type="term" value="F:DNA-binding transcription factor activity"/>
    <property type="evidence" value="ECO:0007669"/>
    <property type="project" value="TreeGrafter"/>
</dbReference>
<evidence type="ECO:0000256" key="3">
    <source>
        <dbReference type="ARBA" id="ARBA00023163"/>
    </source>
</evidence>
<dbReference type="Pfam" id="PF00532">
    <property type="entry name" value="Peripla_BP_1"/>
    <property type="match status" value="1"/>
</dbReference>
<dbReference type="SUPFAM" id="SSF53822">
    <property type="entry name" value="Periplasmic binding protein-like I"/>
    <property type="match status" value="1"/>
</dbReference>
<proteinExistence type="predicted"/>